<organism evidence="14">
    <name type="scientific">Polaromonas hydrogenivorans</name>
    <dbReference type="NCBI Taxonomy" id="335476"/>
    <lineage>
        <taxon>Bacteria</taxon>
        <taxon>Pseudomonadati</taxon>
        <taxon>Pseudomonadota</taxon>
        <taxon>Betaproteobacteria</taxon>
        <taxon>Burkholderiales</taxon>
        <taxon>Comamonadaceae</taxon>
        <taxon>Polaromonas</taxon>
    </lineage>
</organism>
<evidence type="ECO:0000256" key="7">
    <source>
        <dbReference type="ARBA" id="ARBA00023004"/>
    </source>
</evidence>
<evidence type="ECO:0000256" key="11">
    <source>
        <dbReference type="SAM" id="Phobius"/>
    </source>
</evidence>
<feature type="binding site" description="covalent" evidence="9">
    <location>
        <position position="353"/>
    </location>
    <ligand>
        <name>heme c</name>
        <dbReference type="ChEBI" id="CHEBI:61717"/>
        <label>3</label>
    </ligand>
</feature>
<keyword evidence="14" id="KW-0614">Plasmid</keyword>
<keyword evidence="11" id="KW-1133">Transmembrane helix</keyword>
<keyword evidence="11" id="KW-0812">Transmembrane</keyword>
<evidence type="ECO:0000256" key="9">
    <source>
        <dbReference type="PIRSR" id="PIRSR000018-50"/>
    </source>
</evidence>
<protein>
    <submittedName>
        <fullName evidence="14">Cytochrome c</fullName>
    </submittedName>
</protein>
<proteinExistence type="predicted"/>
<keyword evidence="7 10" id="KW-0408">Iron</keyword>
<accession>A0AAU7LXS1</accession>
<feature type="binding site" description="covalent" evidence="9">
    <location>
        <position position="213"/>
    </location>
    <ligand>
        <name>heme c</name>
        <dbReference type="ChEBI" id="CHEBI:61717"/>
        <label>2</label>
    </ligand>
</feature>
<evidence type="ECO:0000313" key="14">
    <source>
        <dbReference type="EMBL" id="XBP72420.1"/>
    </source>
</evidence>
<dbReference type="GO" id="GO:0016614">
    <property type="term" value="F:oxidoreductase activity, acting on CH-OH group of donors"/>
    <property type="evidence" value="ECO:0007669"/>
    <property type="project" value="InterPro"/>
</dbReference>
<feature type="domain" description="Cytochrome c" evidence="13">
    <location>
        <begin position="195"/>
        <end position="304"/>
    </location>
</feature>
<keyword evidence="5 12" id="KW-0732">Signal</keyword>
<name>A0AAU7LXS1_9BURK</name>
<dbReference type="GO" id="GO:0020037">
    <property type="term" value="F:heme binding"/>
    <property type="evidence" value="ECO:0007669"/>
    <property type="project" value="InterPro"/>
</dbReference>
<reference evidence="14" key="1">
    <citation type="submission" date="2024-05" db="EMBL/GenBank/DDBJ databases">
        <authorList>
            <person name="Bunk B."/>
            <person name="Swiderski J."/>
            <person name="Sproer C."/>
            <person name="Thiel V."/>
        </authorList>
    </citation>
    <scope>NUCLEOTIDE SEQUENCE</scope>
    <source>
        <strain evidence="14">DSM 17735</strain>
        <plasmid evidence="14">p1</plasmid>
    </source>
</reference>
<keyword evidence="3 9" id="KW-0349">Heme</keyword>
<evidence type="ECO:0000256" key="8">
    <source>
        <dbReference type="ARBA" id="ARBA00023136"/>
    </source>
</evidence>
<feature type="domain" description="Cytochrome c" evidence="13">
    <location>
        <begin position="48"/>
        <end position="151"/>
    </location>
</feature>
<feature type="binding site" description="covalent" evidence="9">
    <location>
        <position position="62"/>
    </location>
    <ligand>
        <name>heme c</name>
        <dbReference type="ChEBI" id="CHEBI:61717"/>
        <label>1</label>
    </ligand>
</feature>
<feature type="binding site" description="covalent" evidence="9">
    <location>
        <position position="65"/>
    </location>
    <ligand>
        <name>heme c</name>
        <dbReference type="ChEBI" id="CHEBI:61717"/>
        <label>1</label>
    </ligand>
</feature>
<evidence type="ECO:0000256" key="10">
    <source>
        <dbReference type="PIRSR" id="PIRSR000018-51"/>
    </source>
</evidence>
<dbReference type="InterPro" id="IPR051459">
    <property type="entry name" value="Cytochrome_c-type_DH"/>
</dbReference>
<dbReference type="InterPro" id="IPR014353">
    <property type="entry name" value="Membr-bd_ADH_cyt_c"/>
</dbReference>
<dbReference type="GO" id="GO:0005506">
    <property type="term" value="F:iron ion binding"/>
    <property type="evidence" value="ECO:0007669"/>
    <property type="project" value="InterPro"/>
</dbReference>
<feature type="binding site" description="axial binding residue" evidence="10">
    <location>
        <position position="66"/>
    </location>
    <ligand>
        <name>heme c</name>
        <dbReference type="ChEBI" id="CHEBI:61717"/>
        <label>1</label>
    </ligand>
    <ligandPart>
        <name>Fe</name>
        <dbReference type="ChEBI" id="CHEBI:18248"/>
    </ligandPart>
</feature>
<evidence type="ECO:0000256" key="4">
    <source>
        <dbReference type="ARBA" id="ARBA00022723"/>
    </source>
</evidence>
<dbReference type="Gene3D" id="1.10.760.10">
    <property type="entry name" value="Cytochrome c-like domain"/>
    <property type="match status" value="2"/>
</dbReference>
<keyword evidence="6" id="KW-0677">Repeat</keyword>
<feature type="domain" description="Cytochrome c" evidence="13">
    <location>
        <begin position="337"/>
        <end position="425"/>
    </location>
</feature>
<dbReference type="RefSeq" id="WP_349281976.1">
    <property type="nucleotide sequence ID" value="NZ_CBCSCU010000034.1"/>
</dbReference>
<dbReference type="Pfam" id="PF00034">
    <property type="entry name" value="Cytochrom_C"/>
    <property type="match status" value="2"/>
</dbReference>
<dbReference type="PANTHER" id="PTHR35008:SF8">
    <property type="entry name" value="ALCOHOL DEHYDROGENASE CYTOCHROME C SUBUNIT"/>
    <property type="match status" value="1"/>
</dbReference>
<sequence length="480" mass="50744">MIDKTRFSWRIAARFSALALGLLSLGALAATPEAPAAPTTTGAANPSELVQRGKYLAIAGDCVACHTAPGGKSMAGGLALPTPIGAIVATNITPSRTHGIGHYTEQQFRDALRQGIRADGQHLYPAMPYTSYAKVSDKDAQAMYAYFMQGVAPVDAAPAQATALPFPFNLRLSMAAWNLLFLDSKPFSADASKSVEWNRGAYLTRGLGHCSACHSPRNSLMAEDSRRELGGGYVGSWFAPNITSDANSGVGGWSVQEIAVYMRLGRVANKAQAAGPMAEAVDHCLKHLTPEDLRAIAVYVKNVPALPDAADTKPAHGWGSASNDLGSVRGVAWPKDRDQLSGAQLYDAHCATCHQASGQGSFDGALPPLFHNTAVGRSNSNNLVMVLLDGVERVGETPEVKMQGFRDVMSDVQIATLASYLTQQYGNPDVKVTAGQVKALRAGGATSSLLWLARSGLIVGLLVILAGLAWMLRRSSQQRG</sequence>
<evidence type="ECO:0000256" key="2">
    <source>
        <dbReference type="ARBA" id="ARBA00022475"/>
    </source>
</evidence>
<keyword evidence="8 11" id="KW-0472">Membrane</keyword>
<keyword evidence="4 10" id="KW-0479">Metal-binding</keyword>
<dbReference type="GO" id="GO:0005886">
    <property type="term" value="C:plasma membrane"/>
    <property type="evidence" value="ECO:0007669"/>
    <property type="project" value="UniProtKB-SubCell"/>
</dbReference>
<comment type="cofactor">
    <cofactor evidence="9">
        <name>heme c</name>
        <dbReference type="ChEBI" id="CHEBI:61717"/>
    </cofactor>
    <text evidence="9">Binds 3 heme c groups covalently per subunit.</text>
</comment>
<feature type="signal peptide" evidence="12">
    <location>
        <begin position="1"/>
        <end position="29"/>
    </location>
</feature>
<comment type="subcellular location">
    <subcellularLocation>
        <location evidence="1">Cell membrane</location>
    </subcellularLocation>
</comment>
<dbReference type="AlphaFoldDB" id="A0AAU7LXS1"/>
<evidence type="ECO:0000256" key="12">
    <source>
        <dbReference type="SAM" id="SignalP"/>
    </source>
</evidence>
<evidence type="ECO:0000256" key="3">
    <source>
        <dbReference type="ARBA" id="ARBA00022617"/>
    </source>
</evidence>
<dbReference type="InterPro" id="IPR009056">
    <property type="entry name" value="Cyt_c-like_dom"/>
</dbReference>
<feature type="binding site" description="axial binding residue" evidence="10">
    <location>
        <position position="214"/>
    </location>
    <ligand>
        <name>heme c</name>
        <dbReference type="ChEBI" id="CHEBI:61717"/>
        <label>2</label>
    </ligand>
    <ligandPart>
        <name>Fe</name>
        <dbReference type="ChEBI" id="CHEBI:18248"/>
    </ligandPart>
</feature>
<dbReference type="SUPFAM" id="SSF46626">
    <property type="entry name" value="Cytochrome c"/>
    <property type="match status" value="3"/>
</dbReference>
<dbReference type="InterPro" id="IPR036909">
    <property type="entry name" value="Cyt_c-like_dom_sf"/>
</dbReference>
<evidence type="ECO:0000256" key="5">
    <source>
        <dbReference type="ARBA" id="ARBA00022729"/>
    </source>
</evidence>
<gene>
    <name evidence="14" type="ORF">ABLV49_22110</name>
</gene>
<feature type="binding site" description="axial binding residue" evidence="10">
    <location>
        <position position="354"/>
    </location>
    <ligand>
        <name>heme c</name>
        <dbReference type="ChEBI" id="CHEBI:61717"/>
        <label>3</label>
    </ligand>
    <ligandPart>
        <name>Fe</name>
        <dbReference type="ChEBI" id="CHEBI:18248"/>
    </ligandPart>
</feature>
<keyword evidence="2" id="KW-1003">Cell membrane</keyword>
<dbReference type="PROSITE" id="PS51007">
    <property type="entry name" value="CYTC"/>
    <property type="match status" value="3"/>
</dbReference>
<evidence type="ECO:0000259" key="13">
    <source>
        <dbReference type="PROSITE" id="PS51007"/>
    </source>
</evidence>
<dbReference type="GO" id="GO:0009055">
    <property type="term" value="F:electron transfer activity"/>
    <property type="evidence" value="ECO:0007669"/>
    <property type="project" value="InterPro"/>
</dbReference>
<dbReference type="PANTHER" id="PTHR35008">
    <property type="entry name" value="BLL4482 PROTEIN-RELATED"/>
    <property type="match status" value="1"/>
</dbReference>
<dbReference type="PIRSF" id="PIRSF000018">
    <property type="entry name" value="Mb_ADH_cyt_c"/>
    <property type="match status" value="1"/>
</dbReference>
<evidence type="ECO:0000256" key="6">
    <source>
        <dbReference type="ARBA" id="ARBA00022737"/>
    </source>
</evidence>
<dbReference type="EMBL" id="CP157676">
    <property type="protein sequence ID" value="XBP72420.1"/>
    <property type="molecule type" value="Genomic_DNA"/>
</dbReference>
<feature type="binding site" description="covalent" evidence="9">
    <location>
        <position position="210"/>
    </location>
    <ligand>
        <name>heme c</name>
        <dbReference type="ChEBI" id="CHEBI:61717"/>
        <label>2</label>
    </ligand>
</feature>
<evidence type="ECO:0000256" key="1">
    <source>
        <dbReference type="ARBA" id="ARBA00004236"/>
    </source>
</evidence>
<feature type="binding site" description="covalent" evidence="9">
    <location>
        <position position="350"/>
    </location>
    <ligand>
        <name>heme c</name>
        <dbReference type="ChEBI" id="CHEBI:61717"/>
        <label>3</label>
    </ligand>
</feature>
<feature type="chain" id="PRO_5044020327" evidence="12">
    <location>
        <begin position="30"/>
        <end position="480"/>
    </location>
</feature>
<geneLocation type="plasmid" evidence="14">
    <name>p1</name>
</geneLocation>
<feature type="transmembrane region" description="Helical" evidence="11">
    <location>
        <begin position="449"/>
        <end position="472"/>
    </location>
</feature>